<proteinExistence type="predicted"/>
<feature type="transmembrane region" description="Helical" evidence="1">
    <location>
        <begin position="53"/>
        <end position="74"/>
    </location>
</feature>
<feature type="transmembrane region" description="Helical" evidence="1">
    <location>
        <begin position="215"/>
        <end position="234"/>
    </location>
</feature>
<keyword evidence="1" id="KW-1133">Transmembrane helix</keyword>
<evidence type="ECO:0000256" key="1">
    <source>
        <dbReference type="SAM" id="Phobius"/>
    </source>
</evidence>
<feature type="chain" id="PRO_5045925301" description="Seryl-tRNA synthetase" evidence="2">
    <location>
        <begin position="21"/>
        <end position="236"/>
    </location>
</feature>
<dbReference type="InterPro" id="IPR038330">
    <property type="entry name" value="TspO/MBR-related_sf"/>
</dbReference>
<comment type="caution">
    <text evidence="3">The sequence shown here is derived from an EMBL/GenBank/DDBJ whole genome shotgun (WGS) entry which is preliminary data.</text>
</comment>
<feature type="transmembrane region" description="Helical" evidence="1">
    <location>
        <begin position="166"/>
        <end position="183"/>
    </location>
</feature>
<feature type="signal peptide" evidence="2">
    <location>
        <begin position="1"/>
        <end position="20"/>
    </location>
</feature>
<name>A0ABV3RQZ0_9RHOB</name>
<dbReference type="EMBL" id="JBFNXX010000015">
    <property type="protein sequence ID" value="MEW9921425.1"/>
    <property type="molecule type" value="Genomic_DNA"/>
</dbReference>
<dbReference type="RefSeq" id="WP_367879124.1">
    <property type="nucleotide sequence ID" value="NZ_JBFNXX010000015.1"/>
</dbReference>
<feature type="transmembrane region" description="Helical" evidence="1">
    <location>
        <begin position="190"/>
        <end position="209"/>
    </location>
</feature>
<dbReference type="Gene3D" id="1.20.1260.100">
    <property type="entry name" value="TspO/MBR protein"/>
    <property type="match status" value="1"/>
</dbReference>
<organism evidence="3 4">
    <name type="scientific">Sulfitobacter sediminis</name>
    <dbReference type="NCBI Taxonomy" id="3234186"/>
    <lineage>
        <taxon>Bacteria</taxon>
        <taxon>Pseudomonadati</taxon>
        <taxon>Pseudomonadota</taxon>
        <taxon>Alphaproteobacteria</taxon>
        <taxon>Rhodobacterales</taxon>
        <taxon>Roseobacteraceae</taxon>
        <taxon>Sulfitobacter</taxon>
    </lineage>
</organism>
<dbReference type="Proteomes" id="UP001556098">
    <property type="component" value="Unassembled WGS sequence"/>
</dbReference>
<sequence>MPSNRTLVAALAFLLSIAFAASPFFVEGFAGFDPNQFPVPQDDPPVQPAGYAFAIWGIIYGWLIIGLGWGLLRATQDGQWHDMRKPLCLSLAVGTTWLAVAVMSPVWASVLIWVMLLTALAALFLAPVEDTTWAAWPVGLYAGWLSAASCVSLGLLAAGYGYLDQTTAALAFVGLAIVIGGFVQGALGRAPTYGVAVIWALVAVVVQNIETTPILAYVAGGGALVLVVPTLKAFRS</sequence>
<accession>A0ABV3RQZ0</accession>
<reference evidence="3 4" key="1">
    <citation type="submission" date="2024-07" db="EMBL/GenBank/DDBJ databases">
        <title>Marimonas sp.nov., isolated from tidal-flat sediment.</title>
        <authorList>
            <person name="Jayan J.N."/>
            <person name="Lee S.S."/>
        </authorList>
    </citation>
    <scope>NUCLEOTIDE SEQUENCE [LARGE SCALE GENOMIC DNA]</scope>
    <source>
        <strain evidence="3 4">MJW-29</strain>
    </source>
</reference>
<keyword evidence="2" id="KW-0732">Signal</keyword>
<keyword evidence="1" id="KW-0812">Transmembrane</keyword>
<evidence type="ECO:0000256" key="2">
    <source>
        <dbReference type="SAM" id="SignalP"/>
    </source>
</evidence>
<evidence type="ECO:0008006" key="5">
    <source>
        <dbReference type="Google" id="ProtNLM"/>
    </source>
</evidence>
<feature type="transmembrane region" description="Helical" evidence="1">
    <location>
        <begin position="140"/>
        <end position="160"/>
    </location>
</feature>
<evidence type="ECO:0000313" key="3">
    <source>
        <dbReference type="EMBL" id="MEW9921425.1"/>
    </source>
</evidence>
<keyword evidence="1" id="KW-0472">Membrane</keyword>
<evidence type="ECO:0000313" key="4">
    <source>
        <dbReference type="Proteomes" id="UP001556098"/>
    </source>
</evidence>
<keyword evidence="4" id="KW-1185">Reference proteome</keyword>
<feature type="transmembrane region" description="Helical" evidence="1">
    <location>
        <begin position="86"/>
        <end position="104"/>
    </location>
</feature>
<protein>
    <recommendedName>
        <fullName evidence="5">Seryl-tRNA synthetase</fullName>
    </recommendedName>
</protein>
<gene>
    <name evidence="3" type="ORF">AB2B41_17590</name>
</gene>